<evidence type="ECO:0008006" key="3">
    <source>
        <dbReference type="Google" id="ProtNLM"/>
    </source>
</evidence>
<comment type="caution">
    <text evidence="1">The sequence shown here is derived from an EMBL/GenBank/DDBJ whole genome shotgun (WGS) entry which is preliminary data.</text>
</comment>
<organism evidence="1 2">
    <name type="scientific">Acer saccharum</name>
    <name type="common">Sugar maple</name>
    <dbReference type="NCBI Taxonomy" id="4024"/>
    <lineage>
        <taxon>Eukaryota</taxon>
        <taxon>Viridiplantae</taxon>
        <taxon>Streptophyta</taxon>
        <taxon>Embryophyta</taxon>
        <taxon>Tracheophyta</taxon>
        <taxon>Spermatophyta</taxon>
        <taxon>Magnoliopsida</taxon>
        <taxon>eudicotyledons</taxon>
        <taxon>Gunneridae</taxon>
        <taxon>Pentapetalae</taxon>
        <taxon>rosids</taxon>
        <taxon>malvids</taxon>
        <taxon>Sapindales</taxon>
        <taxon>Sapindaceae</taxon>
        <taxon>Hippocastanoideae</taxon>
        <taxon>Acereae</taxon>
        <taxon>Acer</taxon>
    </lineage>
</organism>
<gene>
    <name evidence="1" type="ORF">LWI29_000307</name>
</gene>
<dbReference type="GO" id="GO:0020037">
    <property type="term" value="F:heme binding"/>
    <property type="evidence" value="ECO:0007669"/>
    <property type="project" value="InterPro"/>
</dbReference>
<dbReference type="GO" id="GO:0005506">
    <property type="term" value="F:iron ion binding"/>
    <property type="evidence" value="ECO:0007669"/>
    <property type="project" value="InterPro"/>
</dbReference>
<dbReference type="GO" id="GO:0016705">
    <property type="term" value="F:oxidoreductase activity, acting on paired donors, with incorporation or reduction of molecular oxygen"/>
    <property type="evidence" value="ECO:0007669"/>
    <property type="project" value="InterPro"/>
</dbReference>
<evidence type="ECO:0000313" key="2">
    <source>
        <dbReference type="Proteomes" id="UP001168877"/>
    </source>
</evidence>
<evidence type="ECO:0000313" key="1">
    <source>
        <dbReference type="EMBL" id="KAK0583619.1"/>
    </source>
</evidence>
<protein>
    <recommendedName>
        <fullName evidence="3">Cytochrome P450</fullName>
    </recommendedName>
</protein>
<proteinExistence type="predicted"/>
<name>A0AA39S7E1_ACESA</name>
<dbReference type="GO" id="GO:0004497">
    <property type="term" value="F:monooxygenase activity"/>
    <property type="evidence" value="ECO:0007669"/>
    <property type="project" value="InterPro"/>
</dbReference>
<dbReference type="EMBL" id="JAUESC010000383">
    <property type="protein sequence ID" value="KAK0583619.1"/>
    <property type="molecule type" value="Genomic_DNA"/>
</dbReference>
<reference evidence="1" key="1">
    <citation type="journal article" date="2022" name="Plant J.">
        <title>Strategies of tolerance reflected in two North American maple genomes.</title>
        <authorList>
            <person name="McEvoy S.L."/>
            <person name="Sezen U.U."/>
            <person name="Trouern-Trend A."/>
            <person name="McMahon S.M."/>
            <person name="Schaberg P.G."/>
            <person name="Yang J."/>
            <person name="Wegrzyn J.L."/>
            <person name="Swenson N.G."/>
        </authorList>
    </citation>
    <scope>NUCLEOTIDE SEQUENCE</scope>
    <source>
        <strain evidence="1">NS2018</strain>
    </source>
</reference>
<dbReference type="InterPro" id="IPR036396">
    <property type="entry name" value="Cyt_P450_sf"/>
</dbReference>
<reference evidence="1" key="2">
    <citation type="submission" date="2023-06" db="EMBL/GenBank/DDBJ databases">
        <authorList>
            <person name="Swenson N.G."/>
            <person name="Wegrzyn J.L."/>
            <person name="Mcevoy S.L."/>
        </authorList>
    </citation>
    <scope>NUCLEOTIDE SEQUENCE</scope>
    <source>
        <strain evidence="1">NS2018</strain>
        <tissue evidence="1">Leaf</tissue>
    </source>
</reference>
<dbReference type="Pfam" id="PF00067">
    <property type="entry name" value="p450"/>
    <property type="match status" value="1"/>
</dbReference>
<dbReference type="PANTHER" id="PTHR24299:SF58">
    <property type="entry name" value="CYTOCHROME P450"/>
    <property type="match status" value="1"/>
</dbReference>
<dbReference type="Gene3D" id="1.10.630.10">
    <property type="entry name" value="Cytochrome P450"/>
    <property type="match status" value="1"/>
</dbReference>
<dbReference type="Proteomes" id="UP001168877">
    <property type="component" value="Unassembled WGS sequence"/>
</dbReference>
<dbReference type="InterPro" id="IPR001128">
    <property type="entry name" value="Cyt_P450"/>
</dbReference>
<dbReference type="AlphaFoldDB" id="A0AA39S7E1"/>
<dbReference type="SUPFAM" id="SSF48264">
    <property type="entry name" value="Cytochrome P450"/>
    <property type="match status" value="1"/>
</dbReference>
<dbReference type="PANTHER" id="PTHR24299">
    <property type="entry name" value="CYTOCHROME P450 FAMILY 1"/>
    <property type="match status" value="1"/>
</dbReference>
<keyword evidence="2" id="KW-1185">Reference proteome</keyword>
<accession>A0AA39S7E1</accession>
<sequence>MATNHQGLQVGLIGNILDIGTVPHRDFYKLRSKYGPVLWLKLGSINTMVIQSAKAATEFFKNQDHIFCDRKSPIVLTAHNYYQGSLAIGRYGVYWRIIRHLCSMELPVSK</sequence>